<protein>
    <submittedName>
        <fullName evidence="2">Uncharacterized protein</fullName>
    </submittedName>
</protein>
<organism evidence="2 4">
    <name type="scientific">Carya illinoinensis</name>
    <name type="common">Pecan</name>
    <dbReference type="NCBI Taxonomy" id="32201"/>
    <lineage>
        <taxon>Eukaryota</taxon>
        <taxon>Viridiplantae</taxon>
        <taxon>Streptophyta</taxon>
        <taxon>Embryophyta</taxon>
        <taxon>Tracheophyta</taxon>
        <taxon>Spermatophyta</taxon>
        <taxon>Magnoliopsida</taxon>
        <taxon>eudicotyledons</taxon>
        <taxon>Gunneridae</taxon>
        <taxon>Pentapetalae</taxon>
        <taxon>rosids</taxon>
        <taxon>fabids</taxon>
        <taxon>Fagales</taxon>
        <taxon>Juglandaceae</taxon>
        <taxon>Carya</taxon>
    </lineage>
</organism>
<evidence type="ECO:0000313" key="4">
    <source>
        <dbReference type="Proteomes" id="UP000811246"/>
    </source>
</evidence>
<accession>A0A922A0S9</accession>
<dbReference type="EMBL" id="CM031827">
    <property type="protein sequence ID" value="KAG6719647.1"/>
    <property type="molecule type" value="Genomic_DNA"/>
</dbReference>
<dbReference type="Proteomes" id="UP000811246">
    <property type="component" value="Chromosome 3"/>
</dbReference>
<feature type="compositionally biased region" description="Basic residues" evidence="1">
    <location>
        <begin position="1"/>
        <end position="11"/>
    </location>
</feature>
<dbReference type="AlphaFoldDB" id="A0A922A0S9"/>
<sequence>MAARSRPRPPRKQMATRGSARPRQKHTTTNQKMKFQKIEFVYDALNFFVRCTLCK</sequence>
<name>A0A922A0S9_CARIL</name>
<gene>
    <name evidence="3" type="ORF">I3842_03G016400</name>
    <name evidence="2" type="ORF">I3842_16G022700</name>
</gene>
<evidence type="ECO:0000313" key="2">
    <source>
        <dbReference type="EMBL" id="KAG6671795.1"/>
    </source>
</evidence>
<proteinExistence type="predicted"/>
<evidence type="ECO:0000256" key="1">
    <source>
        <dbReference type="SAM" id="MobiDB-lite"/>
    </source>
</evidence>
<comment type="caution">
    <text evidence="2">The sequence shown here is derived from an EMBL/GenBank/DDBJ whole genome shotgun (WGS) entry which is preliminary data.</text>
</comment>
<dbReference type="EMBL" id="CM031840">
    <property type="protein sequence ID" value="KAG6671795.1"/>
    <property type="molecule type" value="Genomic_DNA"/>
</dbReference>
<dbReference type="Proteomes" id="UP000811246">
    <property type="component" value="Chromosome 16"/>
</dbReference>
<reference evidence="2" key="1">
    <citation type="submission" date="2021-01" db="EMBL/GenBank/DDBJ databases">
        <authorList>
            <person name="Lovell J.T."/>
            <person name="Bentley N."/>
            <person name="Bhattarai G."/>
            <person name="Jenkins J.W."/>
            <person name="Sreedasyam A."/>
            <person name="Alarcon Y."/>
            <person name="Bock C."/>
            <person name="Boston L."/>
            <person name="Carlson J."/>
            <person name="Cervantes K."/>
            <person name="Clermont K."/>
            <person name="Krom N."/>
            <person name="Kubenka K."/>
            <person name="Mamidi S."/>
            <person name="Mattison C."/>
            <person name="Monteros M."/>
            <person name="Pisani C."/>
            <person name="Plott C."/>
            <person name="Rajasekar S."/>
            <person name="Rhein H.S."/>
            <person name="Rohla C."/>
            <person name="Song M."/>
            <person name="Hilaire R.S."/>
            <person name="Shu S."/>
            <person name="Wells L."/>
            <person name="Wang X."/>
            <person name="Webber J."/>
            <person name="Heerema R.J."/>
            <person name="Klein P."/>
            <person name="Conner P."/>
            <person name="Grauke L."/>
            <person name="Grimwood J."/>
            <person name="Schmutz J."/>
            <person name="Randall J.J."/>
        </authorList>
    </citation>
    <scope>NUCLEOTIDE SEQUENCE</scope>
    <source>
        <tissue evidence="2">Leaf</tissue>
    </source>
</reference>
<feature type="region of interest" description="Disordered" evidence="1">
    <location>
        <begin position="1"/>
        <end position="31"/>
    </location>
</feature>
<evidence type="ECO:0000313" key="3">
    <source>
        <dbReference type="EMBL" id="KAG6719647.1"/>
    </source>
</evidence>